<protein>
    <submittedName>
        <fullName evidence="4">SDR family NAD(P)-dependent oxidoreductase</fullName>
    </submittedName>
</protein>
<evidence type="ECO:0000256" key="2">
    <source>
        <dbReference type="ARBA" id="ARBA00023002"/>
    </source>
</evidence>
<dbReference type="InterPro" id="IPR050259">
    <property type="entry name" value="SDR"/>
</dbReference>
<dbReference type="PANTHER" id="PTHR42879">
    <property type="entry name" value="3-OXOACYL-(ACYL-CARRIER-PROTEIN) REDUCTASE"/>
    <property type="match status" value="1"/>
</dbReference>
<comment type="similarity">
    <text evidence="1 3">Belongs to the short-chain dehydrogenases/reductases (SDR) family.</text>
</comment>
<proteinExistence type="inferred from homology"/>
<dbReference type="InterPro" id="IPR002347">
    <property type="entry name" value="SDR_fam"/>
</dbReference>
<accession>A0AA51GGT4</accession>
<name>A0AA51GGT4_9BACT</name>
<keyword evidence="2" id="KW-0560">Oxidoreductase</keyword>
<evidence type="ECO:0000256" key="1">
    <source>
        <dbReference type="ARBA" id="ARBA00006484"/>
    </source>
</evidence>
<dbReference type="InterPro" id="IPR036291">
    <property type="entry name" value="NAD(P)-bd_dom_sf"/>
</dbReference>
<dbReference type="PRINTS" id="PR00081">
    <property type="entry name" value="GDHRDH"/>
</dbReference>
<gene>
    <name evidence="4" type="ORF">QTO32_00155</name>
</gene>
<dbReference type="Pfam" id="PF00106">
    <property type="entry name" value="adh_short"/>
    <property type="match status" value="1"/>
</dbReference>
<dbReference type="SUPFAM" id="SSF51735">
    <property type="entry name" value="NAD(P)-binding Rossmann-fold domains"/>
    <property type="match status" value="1"/>
</dbReference>
<dbReference type="AlphaFoldDB" id="A0AA51GGT4"/>
<organism evidence="4">
    <name type="scientific">Candidatus Organicella extenuata</name>
    <dbReference type="NCBI Taxonomy" id="2841811"/>
    <lineage>
        <taxon>Bacteria</taxon>
        <taxon>Pseudomonadati</taxon>
        <taxon>Verrucomicrobiota</taxon>
        <taxon>Candidatus Organicella</taxon>
    </lineage>
</organism>
<dbReference type="Gene3D" id="3.40.50.720">
    <property type="entry name" value="NAD(P)-binding Rossmann-like Domain"/>
    <property type="match status" value="1"/>
</dbReference>
<dbReference type="FunFam" id="3.40.50.720:FF:000173">
    <property type="entry name" value="3-oxoacyl-[acyl-carrier protein] reductase"/>
    <property type="match status" value="1"/>
</dbReference>
<dbReference type="PRINTS" id="PR00080">
    <property type="entry name" value="SDRFAMILY"/>
</dbReference>
<dbReference type="EMBL" id="CP128385">
    <property type="protein sequence ID" value="WMI30495.1"/>
    <property type="molecule type" value="Genomic_DNA"/>
</dbReference>
<dbReference type="Proteomes" id="UP001238843">
    <property type="component" value="Chromosome"/>
</dbReference>
<evidence type="ECO:0000313" key="4">
    <source>
        <dbReference type="EMBL" id="WMI30495.1"/>
    </source>
</evidence>
<reference evidence="4" key="2">
    <citation type="submission" date="2023-06" db="EMBL/GenBank/DDBJ databases">
        <authorList>
            <person name="Williams T.J."/>
            <person name="Allen M.A."/>
            <person name="Ivanova N."/>
            <person name="Huntemann M."/>
            <person name="Haque S."/>
            <person name="Hancock A.M."/>
            <person name="Brazendale S."/>
            <person name="Cavicchioli R."/>
        </authorList>
    </citation>
    <scope>NUCLEOTIDE SEQUENCE</scope>
    <source>
        <strain evidence="4">MAG_Ga0307966_1000010</strain>
    </source>
</reference>
<sequence>MGNKVNVIVTGSSRGIGKGIVDCLMSDGGFFLICVSKSICCYENNIVDNFFIGNCVSLCADVSKFKFCKMLSKKILNKYLVGVLVNNAGITKDNLLLRMTQFEWEEVLRVNLSSCFFMIKSFISGMLKSKGGRIINISSVVALMGNAGQSNYCAAKAGIIGLTKSLVKEVSSRNITINCVLPGFIETQMTSTIPVVIRKKILEMIPLKRFGTVKNVSSLVKYCCLRESDYINGHCFTVDGGLSCY</sequence>
<evidence type="ECO:0000256" key="3">
    <source>
        <dbReference type="RuleBase" id="RU000363"/>
    </source>
</evidence>
<reference evidence="4" key="1">
    <citation type="journal article" date="2021" name="Front. Microbiol.">
        <title>Genome Analysis of a Verrucomicrobial Endosymbiont With a Tiny Genome Discovered in an Antarctic Lake.</title>
        <authorList>
            <person name="Williams T.J."/>
            <person name="Allen M.A."/>
            <person name="Ivanova N."/>
            <person name="Huntemann M."/>
            <person name="Haque S."/>
            <person name="Hancock A.M."/>
            <person name="Brazendale S."/>
            <person name="Cavicchioli R."/>
        </authorList>
    </citation>
    <scope>NUCLEOTIDE SEQUENCE</scope>
    <source>
        <strain evidence="4">MAG_Ga0307966_1000010</strain>
    </source>
</reference>
<dbReference type="PANTHER" id="PTHR42879:SF2">
    <property type="entry name" value="3-OXOACYL-[ACYL-CARRIER-PROTEIN] REDUCTASE FABG"/>
    <property type="match status" value="1"/>
</dbReference>
<dbReference type="GO" id="GO:0016491">
    <property type="term" value="F:oxidoreductase activity"/>
    <property type="evidence" value="ECO:0007669"/>
    <property type="project" value="UniProtKB-KW"/>
</dbReference>